<reference evidence="11 12" key="1">
    <citation type="submission" date="2017-08" db="EMBL/GenBank/DDBJ databases">
        <title>Complete genome of Colwellia sp. NB097-1, a psychrophile bacterium ioslated from Bering Sea.</title>
        <authorList>
            <person name="Chen X."/>
        </authorList>
    </citation>
    <scope>NUCLEOTIDE SEQUENCE [LARGE SCALE GENOMIC DNA]</scope>
    <source>
        <strain evidence="11 12">NB097-1</strain>
    </source>
</reference>
<dbReference type="AlphaFoldDB" id="A0A222G550"/>
<dbReference type="NCBIfam" id="TIGR00077">
    <property type="entry name" value="lspA"/>
    <property type="match status" value="1"/>
</dbReference>
<dbReference type="EMBL" id="CP020465">
    <property type="protein sequence ID" value="ASP46910.1"/>
    <property type="molecule type" value="Genomic_DNA"/>
</dbReference>
<evidence type="ECO:0000313" key="11">
    <source>
        <dbReference type="EMBL" id="ASP46910.1"/>
    </source>
</evidence>
<keyword evidence="12" id="KW-1185">Reference proteome</keyword>
<accession>A0A222G550</accession>
<dbReference type="KEGG" id="cber:B5D82_03415"/>
<comment type="pathway">
    <text evidence="9">Protein modification; lipoprotein biosynthesis (signal peptide cleavage).</text>
</comment>
<keyword evidence="6 9" id="KW-0378">Hydrolase</keyword>
<evidence type="ECO:0000256" key="8">
    <source>
        <dbReference type="ARBA" id="ARBA00023136"/>
    </source>
</evidence>
<gene>
    <name evidence="9 11" type="primary">lspA</name>
    <name evidence="11" type="ORF">B5D82_03415</name>
</gene>
<dbReference type="PRINTS" id="PR00781">
    <property type="entry name" value="LIPOSIGPTASE"/>
</dbReference>
<dbReference type="GO" id="GO:0006508">
    <property type="term" value="P:proteolysis"/>
    <property type="evidence" value="ECO:0007669"/>
    <property type="project" value="UniProtKB-KW"/>
</dbReference>
<keyword evidence="8 9" id="KW-0472">Membrane</keyword>
<comment type="catalytic activity">
    <reaction evidence="9">
        <text>Release of signal peptides from bacterial membrane prolipoproteins. Hydrolyzes -Xaa-Yaa-Zaa-|-(S,diacylglyceryl)Cys-, in which Xaa is hydrophobic (preferably Leu), and Yaa (Ala or Ser) and Zaa (Gly or Ala) have small, neutral side chains.</text>
        <dbReference type="EC" id="3.4.23.36"/>
    </reaction>
</comment>
<dbReference type="EC" id="3.4.23.36" evidence="9"/>
<feature type="active site" evidence="9">
    <location>
        <position position="144"/>
    </location>
</feature>
<feature type="transmembrane region" description="Helical" evidence="9">
    <location>
        <begin position="75"/>
        <end position="92"/>
    </location>
</feature>
<feature type="transmembrane region" description="Helical" evidence="9">
    <location>
        <begin position="140"/>
        <end position="160"/>
    </location>
</feature>
<evidence type="ECO:0000256" key="4">
    <source>
        <dbReference type="ARBA" id="ARBA00022692"/>
    </source>
</evidence>
<dbReference type="PANTHER" id="PTHR33695:SF1">
    <property type="entry name" value="LIPOPROTEIN SIGNAL PEPTIDASE"/>
    <property type="match status" value="1"/>
</dbReference>
<keyword evidence="5 9" id="KW-0064">Aspartyl protease</keyword>
<evidence type="ECO:0000256" key="7">
    <source>
        <dbReference type="ARBA" id="ARBA00022989"/>
    </source>
</evidence>
<proteinExistence type="inferred from homology"/>
<keyword evidence="4 9" id="KW-0812">Transmembrane</keyword>
<keyword evidence="7 9" id="KW-1133">Transmembrane helix</keyword>
<keyword evidence="3 9" id="KW-0645">Protease</keyword>
<comment type="subcellular location">
    <subcellularLocation>
        <location evidence="9">Cell membrane</location>
        <topology evidence="9">Multi-pass membrane protein</topology>
    </subcellularLocation>
</comment>
<dbReference type="Proteomes" id="UP000202259">
    <property type="component" value="Chromosome"/>
</dbReference>
<feature type="transmembrane region" description="Helical" evidence="9">
    <location>
        <begin position="20"/>
        <end position="41"/>
    </location>
</feature>
<dbReference type="OrthoDB" id="9810259at2"/>
<evidence type="ECO:0000256" key="1">
    <source>
        <dbReference type="ARBA" id="ARBA00006139"/>
    </source>
</evidence>
<dbReference type="RefSeq" id="WP_081149257.1">
    <property type="nucleotide sequence ID" value="NZ_CP020465.1"/>
</dbReference>
<evidence type="ECO:0000313" key="12">
    <source>
        <dbReference type="Proteomes" id="UP000202259"/>
    </source>
</evidence>
<name>A0A222G550_9GAMM</name>
<dbReference type="GO" id="GO:0005886">
    <property type="term" value="C:plasma membrane"/>
    <property type="evidence" value="ECO:0007669"/>
    <property type="project" value="UniProtKB-SubCell"/>
</dbReference>
<evidence type="ECO:0000256" key="5">
    <source>
        <dbReference type="ARBA" id="ARBA00022750"/>
    </source>
</evidence>
<dbReference type="GO" id="GO:0004190">
    <property type="term" value="F:aspartic-type endopeptidase activity"/>
    <property type="evidence" value="ECO:0007669"/>
    <property type="project" value="UniProtKB-UniRule"/>
</dbReference>
<comment type="similarity">
    <text evidence="1 9 10">Belongs to the peptidase A8 family.</text>
</comment>
<feature type="transmembrane region" description="Helical" evidence="9">
    <location>
        <begin position="101"/>
        <end position="120"/>
    </location>
</feature>
<dbReference type="PANTHER" id="PTHR33695">
    <property type="entry name" value="LIPOPROTEIN SIGNAL PEPTIDASE"/>
    <property type="match status" value="1"/>
</dbReference>
<feature type="active site" evidence="9">
    <location>
        <position position="126"/>
    </location>
</feature>
<sequence length="176" mass="19999">MIKSVDSINIKKNKNTWYMFALSLLILDQVTKYFVVLLLPLHGSTDVSYFFNIVHFRNEGAAFSLFADAGGWQRYFFACVASITSLWLIFMINKSQSMRELLGFSFVLGGALGNLSDRLLRGNVVDFLDFYWKGSHWPAFNFADVTIICGICLLISLIALPNSKVVTITEYRAREQ</sequence>
<evidence type="ECO:0000256" key="9">
    <source>
        <dbReference type="HAMAP-Rule" id="MF_00161"/>
    </source>
</evidence>
<evidence type="ECO:0000256" key="3">
    <source>
        <dbReference type="ARBA" id="ARBA00022670"/>
    </source>
</evidence>
<dbReference type="HAMAP" id="MF_00161">
    <property type="entry name" value="LspA"/>
    <property type="match status" value="1"/>
</dbReference>
<dbReference type="InterPro" id="IPR001872">
    <property type="entry name" value="Peptidase_A8"/>
</dbReference>
<dbReference type="Pfam" id="PF01252">
    <property type="entry name" value="Peptidase_A8"/>
    <property type="match status" value="1"/>
</dbReference>
<evidence type="ECO:0000256" key="2">
    <source>
        <dbReference type="ARBA" id="ARBA00022475"/>
    </source>
</evidence>
<keyword evidence="2 9" id="KW-1003">Cell membrane</keyword>
<dbReference type="UniPathway" id="UPA00665"/>
<evidence type="ECO:0000256" key="6">
    <source>
        <dbReference type="ARBA" id="ARBA00022801"/>
    </source>
</evidence>
<protein>
    <recommendedName>
        <fullName evidence="9">Lipoprotein signal peptidase</fullName>
        <ecNumber evidence="9">3.4.23.36</ecNumber>
    </recommendedName>
    <alternativeName>
        <fullName evidence="9">Prolipoprotein signal peptidase</fullName>
    </alternativeName>
    <alternativeName>
        <fullName evidence="9">Signal peptidase II</fullName>
        <shortName evidence="9">SPase II</shortName>
    </alternativeName>
</protein>
<evidence type="ECO:0000256" key="10">
    <source>
        <dbReference type="RuleBase" id="RU004181"/>
    </source>
</evidence>
<organism evidence="11 12">
    <name type="scientific">Cognaticolwellia beringensis</name>
    <dbReference type="NCBI Taxonomy" id="1967665"/>
    <lineage>
        <taxon>Bacteria</taxon>
        <taxon>Pseudomonadati</taxon>
        <taxon>Pseudomonadota</taxon>
        <taxon>Gammaproteobacteria</taxon>
        <taxon>Alteromonadales</taxon>
        <taxon>Colwelliaceae</taxon>
        <taxon>Cognaticolwellia</taxon>
    </lineage>
</organism>
<comment type="function">
    <text evidence="9">This protein specifically catalyzes the removal of signal peptides from prolipoproteins.</text>
</comment>